<evidence type="ECO:0000256" key="5">
    <source>
        <dbReference type="ARBA" id="ARBA00020497"/>
    </source>
</evidence>
<comment type="caution">
    <text evidence="16">The sequence shown here is derived from an EMBL/GenBank/DDBJ whole genome shotgun (WGS) entry which is preliminary data.</text>
</comment>
<feature type="compositionally biased region" description="Polar residues" evidence="15">
    <location>
        <begin position="182"/>
        <end position="204"/>
    </location>
</feature>
<feature type="compositionally biased region" description="Gly residues" evidence="15">
    <location>
        <begin position="221"/>
        <end position="232"/>
    </location>
</feature>
<evidence type="ECO:0000256" key="4">
    <source>
        <dbReference type="ARBA" id="ARBA00010073"/>
    </source>
</evidence>
<keyword evidence="7" id="KW-0963">Cytoplasm</keyword>
<name>A0ABQ8G1D2_9PEZI</name>
<evidence type="ECO:0000256" key="6">
    <source>
        <dbReference type="ARBA" id="ARBA00022454"/>
    </source>
</evidence>
<keyword evidence="6" id="KW-0158">Chromosome</keyword>
<feature type="compositionally biased region" description="Low complexity" evidence="15">
    <location>
        <begin position="19"/>
        <end position="38"/>
    </location>
</feature>
<organism evidence="16 17">
    <name type="scientific">Macrophomina phaseolina</name>
    <dbReference type="NCBI Taxonomy" id="35725"/>
    <lineage>
        <taxon>Eukaryota</taxon>
        <taxon>Fungi</taxon>
        <taxon>Dikarya</taxon>
        <taxon>Ascomycota</taxon>
        <taxon>Pezizomycotina</taxon>
        <taxon>Dothideomycetes</taxon>
        <taxon>Dothideomycetes incertae sedis</taxon>
        <taxon>Botryosphaeriales</taxon>
        <taxon>Botryosphaeriaceae</taxon>
        <taxon>Macrophomina</taxon>
    </lineage>
</organism>
<evidence type="ECO:0000256" key="10">
    <source>
        <dbReference type="ARBA" id="ARBA00022838"/>
    </source>
</evidence>
<keyword evidence="13" id="KW-0137">Centromere</keyword>
<evidence type="ECO:0000313" key="16">
    <source>
        <dbReference type="EMBL" id="KAH7036461.1"/>
    </source>
</evidence>
<evidence type="ECO:0000256" key="14">
    <source>
        <dbReference type="ARBA" id="ARBA00030453"/>
    </source>
</evidence>
<evidence type="ECO:0000256" key="7">
    <source>
        <dbReference type="ARBA" id="ARBA00022490"/>
    </source>
</evidence>
<keyword evidence="12" id="KW-0539">Nucleus</keyword>
<evidence type="ECO:0000256" key="2">
    <source>
        <dbReference type="ARBA" id="ARBA00004186"/>
    </source>
</evidence>
<evidence type="ECO:0000256" key="15">
    <source>
        <dbReference type="SAM" id="MobiDB-lite"/>
    </source>
</evidence>
<proteinExistence type="inferred from homology"/>
<keyword evidence="10" id="KW-0995">Kinetochore</keyword>
<accession>A0ABQ8G1D2</accession>
<feature type="compositionally biased region" description="Low complexity" evidence="15">
    <location>
        <begin position="145"/>
        <end position="157"/>
    </location>
</feature>
<dbReference type="PANTHER" id="PTHR28113:SF1">
    <property type="entry name" value="DASH COMPLEX SUBUNIT DAM1"/>
    <property type="match status" value="1"/>
</dbReference>
<evidence type="ECO:0000313" key="17">
    <source>
        <dbReference type="Proteomes" id="UP000774617"/>
    </source>
</evidence>
<evidence type="ECO:0000256" key="13">
    <source>
        <dbReference type="ARBA" id="ARBA00023328"/>
    </source>
</evidence>
<keyword evidence="17" id="KW-1185">Reference proteome</keyword>
<evidence type="ECO:0000256" key="12">
    <source>
        <dbReference type="ARBA" id="ARBA00023242"/>
    </source>
</evidence>
<feature type="region of interest" description="Disordered" evidence="15">
    <location>
        <begin position="182"/>
        <end position="242"/>
    </location>
</feature>
<protein>
    <recommendedName>
        <fullName evidence="5">DASH complex subunit DAM1</fullName>
    </recommendedName>
    <alternativeName>
        <fullName evidence="14">Outer kinetochore protein DAM1</fullName>
    </alternativeName>
</protein>
<keyword evidence="9" id="KW-0159">Chromosome partition</keyword>
<comment type="similarity">
    <text evidence="4">Belongs to the DASH complex DAM1 family.</text>
</comment>
<comment type="subcellular location">
    <subcellularLocation>
        <location evidence="3">Chromosome</location>
        <location evidence="3">Centromere</location>
        <location evidence="3">Kinetochore</location>
    </subcellularLocation>
    <subcellularLocation>
        <location evidence="2">Cytoplasm</location>
        <location evidence="2">Cytoskeleton</location>
        <location evidence="2">Spindle</location>
    </subcellularLocation>
    <subcellularLocation>
        <location evidence="1">Nucleus</location>
    </subcellularLocation>
</comment>
<dbReference type="InterPro" id="IPR013962">
    <property type="entry name" value="DASH_Dam1"/>
</dbReference>
<evidence type="ECO:0000256" key="11">
    <source>
        <dbReference type="ARBA" id="ARBA00023212"/>
    </source>
</evidence>
<evidence type="ECO:0000256" key="3">
    <source>
        <dbReference type="ARBA" id="ARBA00004629"/>
    </source>
</evidence>
<evidence type="ECO:0000256" key="8">
    <source>
        <dbReference type="ARBA" id="ARBA00022701"/>
    </source>
</evidence>
<dbReference type="Proteomes" id="UP000774617">
    <property type="component" value="Unassembled WGS sequence"/>
</dbReference>
<keyword evidence="8" id="KW-0493">Microtubule</keyword>
<dbReference type="EMBL" id="JAGTJR010000035">
    <property type="protein sequence ID" value="KAH7036461.1"/>
    <property type="molecule type" value="Genomic_DNA"/>
</dbReference>
<gene>
    <name evidence="16" type="ORF">B0J12DRAFT_266469</name>
</gene>
<dbReference type="PANTHER" id="PTHR28113">
    <property type="entry name" value="DASH COMPLEX SUBUNIT DAM1"/>
    <property type="match status" value="1"/>
</dbReference>
<evidence type="ECO:0000256" key="1">
    <source>
        <dbReference type="ARBA" id="ARBA00004123"/>
    </source>
</evidence>
<dbReference type="Pfam" id="PF08653">
    <property type="entry name" value="DASH_Dam1"/>
    <property type="match status" value="1"/>
</dbReference>
<sequence length="242" mass="25514">MSSSTTPLPAESSHRRSASRNNPPSRPTTPIRPTSRTSFRGSASAAHTPSRPQPYASSLNANATPLESLEPAFAELSDSMADLEANFMHLQLMHESLARFSESFAAFLYGLNMNAFCVDFPEAPLPESFKRQRLQEQAREAVARMSMGGAGVSSSRARGGGGLESGNEADTEATFMTTDTSFVENPPSSRAPSKFQTPAPSRTTRGGMRGGASGIARGRGRGGIPRAGGIPRGIGRARGGRG</sequence>
<keyword evidence="11" id="KW-0206">Cytoskeleton</keyword>
<evidence type="ECO:0000256" key="9">
    <source>
        <dbReference type="ARBA" id="ARBA00022829"/>
    </source>
</evidence>
<feature type="region of interest" description="Disordered" evidence="15">
    <location>
        <begin position="1"/>
        <end position="59"/>
    </location>
</feature>
<reference evidence="16 17" key="1">
    <citation type="journal article" date="2021" name="Nat. Commun.">
        <title>Genetic determinants of endophytism in the Arabidopsis root mycobiome.</title>
        <authorList>
            <person name="Mesny F."/>
            <person name="Miyauchi S."/>
            <person name="Thiergart T."/>
            <person name="Pickel B."/>
            <person name="Atanasova L."/>
            <person name="Karlsson M."/>
            <person name="Huettel B."/>
            <person name="Barry K.W."/>
            <person name="Haridas S."/>
            <person name="Chen C."/>
            <person name="Bauer D."/>
            <person name="Andreopoulos W."/>
            <person name="Pangilinan J."/>
            <person name="LaButti K."/>
            <person name="Riley R."/>
            <person name="Lipzen A."/>
            <person name="Clum A."/>
            <person name="Drula E."/>
            <person name="Henrissat B."/>
            <person name="Kohler A."/>
            <person name="Grigoriev I.V."/>
            <person name="Martin F.M."/>
            <person name="Hacquard S."/>
        </authorList>
    </citation>
    <scope>NUCLEOTIDE SEQUENCE [LARGE SCALE GENOMIC DNA]</scope>
    <source>
        <strain evidence="16 17">MPI-SDFR-AT-0080</strain>
    </source>
</reference>
<feature type="region of interest" description="Disordered" evidence="15">
    <location>
        <begin position="145"/>
        <end position="168"/>
    </location>
</feature>